<organism evidence="1">
    <name type="scientific">Brachypodium distachyon</name>
    <name type="common">Purple false brome</name>
    <name type="synonym">Trachynia distachya</name>
    <dbReference type="NCBI Taxonomy" id="15368"/>
    <lineage>
        <taxon>Eukaryota</taxon>
        <taxon>Viridiplantae</taxon>
        <taxon>Streptophyta</taxon>
        <taxon>Embryophyta</taxon>
        <taxon>Tracheophyta</taxon>
        <taxon>Spermatophyta</taxon>
        <taxon>Magnoliopsida</taxon>
        <taxon>Liliopsida</taxon>
        <taxon>Poales</taxon>
        <taxon>Poaceae</taxon>
        <taxon>BOP clade</taxon>
        <taxon>Pooideae</taxon>
        <taxon>Stipodae</taxon>
        <taxon>Brachypodieae</taxon>
        <taxon>Brachypodium</taxon>
    </lineage>
</organism>
<reference evidence="1 2" key="1">
    <citation type="journal article" date="2010" name="Nature">
        <title>Genome sequencing and analysis of the model grass Brachypodium distachyon.</title>
        <authorList>
            <consortium name="International Brachypodium Initiative"/>
        </authorList>
    </citation>
    <scope>NUCLEOTIDE SEQUENCE [LARGE SCALE GENOMIC DNA]</scope>
    <source>
        <strain evidence="1 2">Bd21</strain>
    </source>
</reference>
<dbReference type="Gramene" id="PNT65285">
    <property type="protein sequence ID" value="PNT65285"/>
    <property type="gene ID" value="BRADI_4g39764v3"/>
</dbReference>
<evidence type="ECO:0000313" key="3">
    <source>
        <dbReference type="Proteomes" id="UP000008810"/>
    </source>
</evidence>
<proteinExistence type="predicted"/>
<dbReference type="AlphaFoldDB" id="A0A2K2CTC8"/>
<evidence type="ECO:0000313" key="2">
    <source>
        <dbReference type="EnsemblPlants" id="PNT65285"/>
    </source>
</evidence>
<gene>
    <name evidence="1" type="ORF">BRADI_4g39764v3</name>
</gene>
<accession>A0A2K2CTC8</accession>
<dbReference type="Proteomes" id="UP000008810">
    <property type="component" value="Chromosome 4"/>
</dbReference>
<dbReference type="EMBL" id="CM000883">
    <property type="protein sequence ID" value="PNT65285.1"/>
    <property type="molecule type" value="Genomic_DNA"/>
</dbReference>
<protein>
    <submittedName>
        <fullName evidence="1 2">Uncharacterized protein</fullName>
    </submittedName>
</protein>
<reference evidence="2" key="3">
    <citation type="submission" date="2018-08" db="UniProtKB">
        <authorList>
            <consortium name="EnsemblPlants"/>
        </authorList>
    </citation>
    <scope>IDENTIFICATION</scope>
    <source>
        <strain evidence="2">cv. Bd21</strain>
    </source>
</reference>
<evidence type="ECO:0000313" key="1">
    <source>
        <dbReference type="EMBL" id="PNT65285.1"/>
    </source>
</evidence>
<sequence length="86" mass="9780">MEDYILLRSLKSCSDIAQMEVDGSGIELEAKLMNTIDDVECWPQISLIWHHIRCHFSLQRTGTLLVRIGLVLKGTRNACKSDNTTF</sequence>
<keyword evidence="3" id="KW-1185">Reference proteome</keyword>
<dbReference type="EnsemblPlants" id="PNT65285">
    <property type="protein sequence ID" value="PNT65285"/>
    <property type="gene ID" value="BRADI_4g39764v3"/>
</dbReference>
<dbReference type="InParanoid" id="A0A2K2CTC8"/>
<name>A0A2K2CTC8_BRADI</name>
<reference evidence="1" key="2">
    <citation type="submission" date="2017-06" db="EMBL/GenBank/DDBJ databases">
        <title>WGS assembly of Brachypodium distachyon.</title>
        <authorList>
            <consortium name="The International Brachypodium Initiative"/>
            <person name="Lucas S."/>
            <person name="Harmon-Smith M."/>
            <person name="Lail K."/>
            <person name="Tice H."/>
            <person name="Grimwood J."/>
            <person name="Bruce D."/>
            <person name="Barry K."/>
            <person name="Shu S."/>
            <person name="Lindquist E."/>
            <person name="Wang M."/>
            <person name="Pitluck S."/>
            <person name="Vogel J.P."/>
            <person name="Garvin D.F."/>
            <person name="Mockler T.C."/>
            <person name="Schmutz J."/>
            <person name="Rokhsar D."/>
            <person name="Bevan M.W."/>
        </authorList>
    </citation>
    <scope>NUCLEOTIDE SEQUENCE</scope>
    <source>
        <strain evidence="1">Bd21</strain>
    </source>
</reference>